<dbReference type="Proteomes" id="UP000030755">
    <property type="component" value="Unassembled WGS sequence"/>
</dbReference>
<dbReference type="AlphaFoldDB" id="A0A075AUZ2"/>
<dbReference type="Proteomes" id="UP000281549">
    <property type="component" value="Unassembled WGS sequence"/>
</dbReference>
<dbReference type="Pfam" id="PF07542">
    <property type="entry name" value="ATP12"/>
    <property type="match status" value="2"/>
</dbReference>
<dbReference type="OMA" id="WDPVLHW"/>
<dbReference type="PANTHER" id="PTHR21013:SF10">
    <property type="entry name" value="ATP SYNTHASE MITOCHONDRIAL F1 COMPLEX ASSEMBLY FACTOR 2"/>
    <property type="match status" value="1"/>
</dbReference>
<protein>
    <submittedName>
        <fullName evidence="1">Orthogonal Bundle in ATP12 domain-containing protein</fullName>
    </submittedName>
</protein>
<sequence>MLKRFHFIQKRYLHKRFWKTSVVRPNDKGLYEILLDSKPIKDQKGRPFTLKSEIMANLVSLEWNMQPQMFNPNDIILSKKIMVNDLFRYLDTDTLRYFEQTDKNLVKLQESNWLPLVEWASHLLNTELEVVNGIIGLTSSLDKEIVSQRILNLTKDVNHNTFAAFERAVISSKSMIVGLALVLGKISSKEAIEISLLEINYQKSRWGSIDEFHLLEPATLQRVFSLVNLLKSYNI</sequence>
<dbReference type="SUPFAM" id="SSF160909">
    <property type="entry name" value="ATP12-like"/>
    <property type="match status" value="1"/>
</dbReference>
<proteinExistence type="predicted"/>
<dbReference type="GO" id="GO:0033615">
    <property type="term" value="P:mitochondrial proton-transporting ATP synthase complex assembly"/>
    <property type="evidence" value="ECO:0007669"/>
    <property type="project" value="TreeGrafter"/>
</dbReference>
<reference evidence="2" key="3">
    <citation type="submission" date="2018-08" db="EMBL/GenBank/DDBJ databases">
        <title>Leveraging single-cell genomics to expand the Fungal Tree of Life.</title>
        <authorList>
            <consortium name="DOE Joint Genome Institute"/>
            <person name="Ahrendt S.R."/>
            <person name="Quandt C.A."/>
            <person name="Ciobanu D."/>
            <person name="Clum A."/>
            <person name="Salamov A."/>
            <person name="Andreopoulos B."/>
            <person name="Cheng J.-F."/>
            <person name="Woyke T."/>
            <person name="Pelin A."/>
            <person name="Henrissat B."/>
            <person name="Reynolds N."/>
            <person name="Benny G.L."/>
            <person name="Smith M.E."/>
            <person name="James T.Y."/>
            <person name="Grigoriev I.V."/>
        </authorList>
    </citation>
    <scope>NUCLEOTIDE SEQUENCE</scope>
    <source>
        <strain evidence="2">CSF55</strain>
    </source>
</reference>
<dbReference type="InterPro" id="IPR023335">
    <property type="entry name" value="ATP12_ortho_dom_sf"/>
</dbReference>
<reference evidence="1 3" key="1">
    <citation type="journal article" date="2013" name="Curr. Biol.">
        <title>Shared signatures of parasitism and phylogenomics unite Cryptomycota and microsporidia.</title>
        <authorList>
            <person name="James T.Y."/>
            <person name="Pelin A."/>
            <person name="Bonen L."/>
            <person name="Ahrendt S."/>
            <person name="Sain D."/>
            <person name="Corradi N."/>
            <person name="Stajich J.E."/>
        </authorList>
    </citation>
    <scope>NUCLEOTIDE SEQUENCE [LARGE SCALE GENOMIC DNA]</scope>
    <source>
        <strain evidence="1 3">CSF55</strain>
        <strain evidence="1 3">CSF55</strain>
    </source>
</reference>
<evidence type="ECO:0000313" key="4">
    <source>
        <dbReference type="Proteomes" id="UP000281549"/>
    </source>
</evidence>
<organism evidence="1 3">
    <name type="scientific">Rozella allomycis (strain CSF55)</name>
    <dbReference type="NCBI Taxonomy" id="988480"/>
    <lineage>
        <taxon>Eukaryota</taxon>
        <taxon>Fungi</taxon>
        <taxon>Fungi incertae sedis</taxon>
        <taxon>Cryptomycota</taxon>
        <taxon>Cryptomycota incertae sedis</taxon>
        <taxon>Rozella</taxon>
    </lineage>
</organism>
<evidence type="ECO:0000313" key="3">
    <source>
        <dbReference type="Proteomes" id="UP000030755"/>
    </source>
</evidence>
<evidence type="ECO:0000313" key="1">
    <source>
        <dbReference type="EMBL" id="EPZ32537.1"/>
    </source>
</evidence>
<dbReference type="HOGENOM" id="CLU_047893_1_0_1"/>
<dbReference type="OrthoDB" id="5673at2759"/>
<dbReference type="EMBL" id="ML004925">
    <property type="protein sequence ID" value="RKP21843.1"/>
    <property type="molecule type" value="Genomic_DNA"/>
</dbReference>
<name>A0A075AUZ2_ROZAC</name>
<accession>A0A075AUZ2</accession>
<dbReference type="Gene3D" id="1.10.3580.10">
    <property type="entry name" value="ATP12 ATPase"/>
    <property type="match status" value="1"/>
</dbReference>
<dbReference type="EMBL" id="KE561145">
    <property type="protein sequence ID" value="EPZ32537.1"/>
    <property type="molecule type" value="Genomic_DNA"/>
</dbReference>
<dbReference type="STRING" id="988480.A0A075AUZ2"/>
<gene>
    <name evidence="1" type="ORF">O9G_002314</name>
    <name evidence="2" type="ORF">ROZALSC1DRAFT_26775</name>
</gene>
<reference evidence="4" key="2">
    <citation type="journal article" date="2018" name="Nat. Microbiol.">
        <title>Leveraging single-cell genomics to expand the fungal tree of life.</title>
        <authorList>
            <person name="Ahrendt S.R."/>
            <person name="Quandt C.A."/>
            <person name="Ciobanu D."/>
            <person name="Clum A."/>
            <person name="Salamov A."/>
            <person name="Andreopoulos B."/>
            <person name="Cheng J.F."/>
            <person name="Woyke T."/>
            <person name="Pelin A."/>
            <person name="Henrissat B."/>
            <person name="Reynolds N.K."/>
            <person name="Benny G.L."/>
            <person name="Smith M.E."/>
            <person name="James T.Y."/>
            <person name="Grigoriev I.V."/>
        </authorList>
    </citation>
    <scope>NUCLEOTIDE SEQUENCE [LARGE SCALE GENOMIC DNA]</scope>
    <source>
        <strain evidence="4">CSF55</strain>
    </source>
</reference>
<dbReference type="GO" id="GO:0005739">
    <property type="term" value="C:mitochondrion"/>
    <property type="evidence" value="ECO:0007669"/>
    <property type="project" value="TreeGrafter"/>
</dbReference>
<dbReference type="InterPro" id="IPR011419">
    <property type="entry name" value="ATP12_ATP_synth-F1-assembly"/>
</dbReference>
<evidence type="ECO:0000313" key="2">
    <source>
        <dbReference type="EMBL" id="RKP21843.1"/>
    </source>
</evidence>
<dbReference type="PANTHER" id="PTHR21013">
    <property type="entry name" value="ATP SYNTHASE MITOCHONDRIAL F1 COMPLEX ASSEMBLY FACTOR 2/ATP12 PROTEIN, MITOCHONDRIAL PRECURSOR"/>
    <property type="match status" value="1"/>
</dbReference>
<keyword evidence="3" id="KW-1185">Reference proteome</keyword>